<keyword evidence="3" id="KW-1185">Reference proteome</keyword>
<evidence type="ECO:0000313" key="2">
    <source>
        <dbReference type="EMBL" id="PMD53145.1"/>
    </source>
</evidence>
<dbReference type="InterPro" id="IPR016181">
    <property type="entry name" value="Acyl_CoA_acyltransferase"/>
</dbReference>
<dbReference type="OrthoDB" id="64477at2759"/>
<dbReference type="Pfam" id="PF00583">
    <property type="entry name" value="Acetyltransf_1"/>
    <property type="match status" value="1"/>
</dbReference>
<proteinExistence type="predicted"/>
<reference evidence="2 3" key="1">
    <citation type="submission" date="2016-04" db="EMBL/GenBank/DDBJ databases">
        <title>A degradative enzymes factory behind the ericoid mycorrhizal symbiosis.</title>
        <authorList>
            <consortium name="DOE Joint Genome Institute"/>
            <person name="Martino E."/>
            <person name="Morin E."/>
            <person name="Grelet G."/>
            <person name="Kuo A."/>
            <person name="Kohler A."/>
            <person name="Daghino S."/>
            <person name="Barry K."/>
            <person name="Choi C."/>
            <person name="Cichocki N."/>
            <person name="Clum A."/>
            <person name="Copeland A."/>
            <person name="Hainaut M."/>
            <person name="Haridas S."/>
            <person name="Labutti K."/>
            <person name="Lindquist E."/>
            <person name="Lipzen A."/>
            <person name="Khouja H.-R."/>
            <person name="Murat C."/>
            <person name="Ohm R."/>
            <person name="Olson A."/>
            <person name="Spatafora J."/>
            <person name="Veneault-Fourrey C."/>
            <person name="Henrissat B."/>
            <person name="Grigoriev I."/>
            <person name="Martin F."/>
            <person name="Perotto S."/>
        </authorList>
    </citation>
    <scope>NUCLEOTIDE SEQUENCE [LARGE SCALE GENOMIC DNA]</scope>
    <source>
        <strain evidence="2 3">E</strain>
    </source>
</reference>
<evidence type="ECO:0000313" key="3">
    <source>
        <dbReference type="Proteomes" id="UP000235371"/>
    </source>
</evidence>
<dbReference type="GO" id="GO:0016747">
    <property type="term" value="F:acyltransferase activity, transferring groups other than amino-acyl groups"/>
    <property type="evidence" value="ECO:0007669"/>
    <property type="project" value="InterPro"/>
</dbReference>
<dbReference type="CDD" id="cd04301">
    <property type="entry name" value="NAT_SF"/>
    <property type="match status" value="1"/>
</dbReference>
<dbReference type="Gene3D" id="3.40.630.30">
    <property type="match status" value="1"/>
</dbReference>
<dbReference type="RefSeq" id="XP_024730049.1">
    <property type="nucleotide sequence ID" value="XM_024888094.1"/>
</dbReference>
<organism evidence="2 3">
    <name type="scientific">Hyaloscypha bicolor E</name>
    <dbReference type="NCBI Taxonomy" id="1095630"/>
    <lineage>
        <taxon>Eukaryota</taxon>
        <taxon>Fungi</taxon>
        <taxon>Dikarya</taxon>
        <taxon>Ascomycota</taxon>
        <taxon>Pezizomycotina</taxon>
        <taxon>Leotiomycetes</taxon>
        <taxon>Helotiales</taxon>
        <taxon>Hyaloscyphaceae</taxon>
        <taxon>Hyaloscypha</taxon>
        <taxon>Hyaloscypha bicolor</taxon>
    </lineage>
</organism>
<dbReference type="InParanoid" id="A0A2J6SQT8"/>
<dbReference type="EMBL" id="KZ613895">
    <property type="protein sequence ID" value="PMD53145.1"/>
    <property type="molecule type" value="Genomic_DNA"/>
</dbReference>
<dbReference type="SUPFAM" id="SSF55729">
    <property type="entry name" value="Acyl-CoA N-acyltransferases (Nat)"/>
    <property type="match status" value="1"/>
</dbReference>
<feature type="domain" description="N-acetyltransferase" evidence="1">
    <location>
        <begin position="172"/>
        <end position="228"/>
    </location>
</feature>
<gene>
    <name evidence="2" type="ORF">K444DRAFT_704939</name>
</gene>
<sequence length="232" mass="26075">MSHAMSIHSMDGSIKWDLISSVALTTTTRMRNGYRYIQGHFKALPAKDTSRLFSCLPHSLLCCLQANTNVYSQLKKLFALIAKGRRRSSAPSPSPTDSRMLYNKLLSSSRLVYRALEDTKDDILKHPPSYAQYHDEMMQTPASECFKITTEWTKELLSVSICLPSECEIPAHSANPVRIGYLRLSAHYSSRHNRSGTLAITISEPYQGKGYGTEAIDWALDWAFKIEGIPVV</sequence>
<name>A0A2J6SQT8_9HELO</name>
<accession>A0A2J6SQT8</accession>
<dbReference type="GeneID" id="36596170"/>
<dbReference type="Proteomes" id="UP000235371">
    <property type="component" value="Unassembled WGS sequence"/>
</dbReference>
<protein>
    <recommendedName>
        <fullName evidence="1">N-acetyltransferase domain-containing protein</fullName>
    </recommendedName>
</protein>
<dbReference type="InterPro" id="IPR000182">
    <property type="entry name" value="GNAT_dom"/>
</dbReference>
<evidence type="ECO:0000259" key="1">
    <source>
        <dbReference type="Pfam" id="PF00583"/>
    </source>
</evidence>
<dbReference type="AlphaFoldDB" id="A0A2J6SQT8"/>